<organism evidence="2 3">
    <name type="scientific">Allacma fusca</name>
    <dbReference type="NCBI Taxonomy" id="39272"/>
    <lineage>
        <taxon>Eukaryota</taxon>
        <taxon>Metazoa</taxon>
        <taxon>Ecdysozoa</taxon>
        <taxon>Arthropoda</taxon>
        <taxon>Hexapoda</taxon>
        <taxon>Collembola</taxon>
        <taxon>Symphypleona</taxon>
        <taxon>Sminthuridae</taxon>
        <taxon>Allacma</taxon>
    </lineage>
</organism>
<dbReference type="GO" id="GO:0004483">
    <property type="term" value="F:methyltransferase cap1 activity"/>
    <property type="evidence" value="ECO:0007669"/>
    <property type="project" value="TreeGrafter"/>
</dbReference>
<dbReference type="InterPro" id="IPR050851">
    <property type="entry name" value="mRNA_Cap_2O-Ribose_MeTrfase"/>
</dbReference>
<dbReference type="PANTHER" id="PTHR16121">
    <property type="entry name" value="CAP-SPECIFIC MRNA (NUCLEOSIDE-2'-O-)-METHYLTRANSFERASE 1-RELATED"/>
    <property type="match status" value="1"/>
</dbReference>
<dbReference type="GO" id="GO:0032259">
    <property type="term" value="P:methylation"/>
    <property type="evidence" value="ECO:0007669"/>
    <property type="project" value="InterPro"/>
</dbReference>
<evidence type="ECO:0000313" key="3">
    <source>
        <dbReference type="Proteomes" id="UP000708208"/>
    </source>
</evidence>
<dbReference type="GO" id="GO:0005737">
    <property type="term" value="C:cytoplasm"/>
    <property type="evidence" value="ECO:0007669"/>
    <property type="project" value="TreeGrafter"/>
</dbReference>
<keyword evidence="3" id="KW-1185">Reference proteome</keyword>
<protein>
    <recommendedName>
        <fullName evidence="1">Mononegavirus-type SAM-dependent 2'-O-MTase domain-containing protein</fullName>
    </recommendedName>
</protein>
<sequence>MFTFFECNSISKLYLLSCFFEEVEVIKPTMSKEGNSEVYIVCRGFAGQSFLAKERLVLLEFCDNLPKDKSLFARETIPELFLNRVIDCSLYFATCQARVICRNVNTLSFGPSMYRMMGTTKQMLSNQWFSMTGVTSLAPENFLLRLDRTKRKYHFLCKTPQQYEGSYNERISRIELKCRPGWLDSLHLELDLLRETLSCITIDQDLPHSYNNYFVKYGKIYDNVKCSRFCDDKILQFSQTVKEYLLYESRQHRCSNSPMGSNNWLPQCRCSFFQSQYQKCLESSHVCLFSVRIKYYFHNK</sequence>
<accession>A0A8J2L253</accession>
<reference evidence="2" key="1">
    <citation type="submission" date="2021-06" db="EMBL/GenBank/DDBJ databases">
        <authorList>
            <person name="Hodson N. C."/>
            <person name="Mongue J. A."/>
            <person name="Jaron S. K."/>
        </authorList>
    </citation>
    <scope>NUCLEOTIDE SEQUENCE</scope>
</reference>
<dbReference type="PROSITE" id="PS51590">
    <property type="entry name" value="SAM_MT_MNV_L"/>
    <property type="match status" value="1"/>
</dbReference>
<dbReference type="GO" id="GO:0006370">
    <property type="term" value="P:7-methylguanosine mRNA capping"/>
    <property type="evidence" value="ECO:0007669"/>
    <property type="project" value="TreeGrafter"/>
</dbReference>
<gene>
    <name evidence="2" type="ORF">AFUS01_LOCUS24524</name>
</gene>
<dbReference type="EMBL" id="CAJVCH010307322">
    <property type="protein sequence ID" value="CAG7785929.1"/>
    <property type="molecule type" value="Genomic_DNA"/>
</dbReference>
<comment type="caution">
    <text evidence="2">The sequence shown here is derived from an EMBL/GenBank/DDBJ whole genome shotgun (WGS) entry which is preliminary data.</text>
</comment>
<dbReference type="InterPro" id="IPR002877">
    <property type="entry name" value="RNA_MeTrfase_FtsJ_dom"/>
</dbReference>
<dbReference type="Proteomes" id="UP000708208">
    <property type="component" value="Unassembled WGS sequence"/>
</dbReference>
<feature type="domain" description="Mononegavirus-type SAM-dependent 2'-O-MTase" evidence="1">
    <location>
        <begin position="1"/>
        <end position="41"/>
    </location>
</feature>
<evidence type="ECO:0000259" key="1">
    <source>
        <dbReference type="PROSITE" id="PS51590"/>
    </source>
</evidence>
<dbReference type="GO" id="GO:0005634">
    <property type="term" value="C:nucleus"/>
    <property type="evidence" value="ECO:0007669"/>
    <property type="project" value="TreeGrafter"/>
</dbReference>
<dbReference type="OrthoDB" id="429597at2759"/>
<dbReference type="Pfam" id="PF01728">
    <property type="entry name" value="FtsJ"/>
    <property type="match status" value="1"/>
</dbReference>
<dbReference type="AlphaFoldDB" id="A0A8J2L253"/>
<dbReference type="InterPro" id="IPR025786">
    <property type="entry name" value="Mononega_L_MeTrfase"/>
</dbReference>
<evidence type="ECO:0000313" key="2">
    <source>
        <dbReference type="EMBL" id="CAG7785929.1"/>
    </source>
</evidence>
<dbReference type="PANTHER" id="PTHR16121:SF2">
    <property type="entry name" value="CAP-SPECIFIC MRNA (NUCLEOSIDE-2'-O-)-METHYLTRANSFERASE 2"/>
    <property type="match status" value="1"/>
</dbReference>
<name>A0A8J2L253_9HEXA</name>
<proteinExistence type="predicted"/>